<dbReference type="RefSeq" id="WP_073613527.1">
    <property type="nucleotide sequence ID" value="NZ_FRFE01000009.1"/>
</dbReference>
<protein>
    <submittedName>
        <fullName evidence="4">Molybdate transport system ATP-binding protein</fullName>
    </submittedName>
</protein>
<dbReference type="SMART" id="SM00382">
    <property type="entry name" value="AAA"/>
    <property type="match status" value="2"/>
</dbReference>
<dbReference type="STRING" id="1121416.SAMN02745220_02236"/>
<keyword evidence="1" id="KW-0547">Nucleotide-binding</keyword>
<keyword evidence="5" id="KW-1185">Reference proteome</keyword>
<evidence type="ECO:0000313" key="4">
    <source>
        <dbReference type="EMBL" id="SHO48276.1"/>
    </source>
</evidence>
<dbReference type="PROSITE" id="PS50893">
    <property type="entry name" value="ABC_TRANSPORTER_2"/>
    <property type="match status" value="2"/>
</dbReference>
<dbReference type="Gene3D" id="3.40.50.300">
    <property type="entry name" value="P-loop containing nucleotide triphosphate hydrolases"/>
    <property type="match status" value="2"/>
</dbReference>
<feature type="domain" description="ABC transporter" evidence="3">
    <location>
        <begin position="243"/>
        <end position="459"/>
    </location>
</feature>
<reference evidence="4 5" key="1">
    <citation type="submission" date="2016-12" db="EMBL/GenBank/DDBJ databases">
        <authorList>
            <person name="Song W.-J."/>
            <person name="Kurnit D.M."/>
        </authorList>
    </citation>
    <scope>NUCLEOTIDE SEQUENCE [LARGE SCALE GENOMIC DNA]</scope>
    <source>
        <strain evidence="4 5">DSM 18488</strain>
    </source>
</reference>
<gene>
    <name evidence="4" type="ORF">SAMN02745220_02236</name>
</gene>
<dbReference type="GO" id="GO:0005524">
    <property type="term" value="F:ATP binding"/>
    <property type="evidence" value="ECO:0007669"/>
    <property type="project" value="UniProtKB-KW"/>
</dbReference>
<dbReference type="GO" id="GO:0016887">
    <property type="term" value="F:ATP hydrolysis activity"/>
    <property type="evidence" value="ECO:0007669"/>
    <property type="project" value="InterPro"/>
</dbReference>
<organism evidence="4 5">
    <name type="scientific">Desulfopila aestuarii DSM 18488</name>
    <dbReference type="NCBI Taxonomy" id="1121416"/>
    <lineage>
        <taxon>Bacteria</taxon>
        <taxon>Pseudomonadati</taxon>
        <taxon>Thermodesulfobacteriota</taxon>
        <taxon>Desulfobulbia</taxon>
        <taxon>Desulfobulbales</taxon>
        <taxon>Desulfocapsaceae</taxon>
        <taxon>Desulfopila</taxon>
    </lineage>
</organism>
<evidence type="ECO:0000259" key="3">
    <source>
        <dbReference type="PROSITE" id="PS50893"/>
    </source>
</evidence>
<dbReference type="CDD" id="cd00267">
    <property type="entry name" value="ABC_ATPase"/>
    <property type="match status" value="1"/>
</dbReference>
<accession>A0A1M7Y6Y5</accession>
<sequence length="459" mass="51294">MIIHQLSHPRLSIDNLAIKTGECWCFYGSGRSGINEFLALMEGTLSESTAQTLELPSDPAIISFSAQQEIFEEELRNDDTDFMDKPDPGTLVREFLPAGSLDSDLIDTFDMRGTLATGYRQLSSGQSRKLLLLEAMLSGASTIILDSPYDGLDPHSCRELDRVFNQLDRSGMRLLVLVRNAEDIPDWCDHLALFKNSVLTDQGPREDILPVAAHIALATTIFKDSPLASEKTRDQQPIPRELIRLSGGFARYGEKEVFTGLNLTIGKGQHTLVTGPNGCGKSTLLHIITGDNPKCYANDLTIFGRRRGTGESIWELKKYMGIVSPEIHRSYRVPGSALHVVLSGLFDSIGLYQKFTAIQKKTATRWLEAIDMAEHASTPFRRLSYGDQRLVLIARALIKQPPLLILDEPTQGLDSAARRALLDFLETVSRGDRTTILYVSHRQDEYRSFFCQHLRLERA</sequence>
<dbReference type="OrthoDB" id="9809450at2"/>
<evidence type="ECO:0000256" key="2">
    <source>
        <dbReference type="ARBA" id="ARBA00022840"/>
    </source>
</evidence>
<dbReference type="PANTHER" id="PTHR43158">
    <property type="entry name" value="SKFA PEPTIDE EXPORT ATP-BINDING PROTEIN SKFE"/>
    <property type="match status" value="1"/>
</dbReference>
<dbReference type="SUPFAM" id="SSF52540">
    <property type="entry name" value="P-loop containing nucleoside triphosphate hydrolases"/>
    <property type="match status" value="2"/>
</dbReference>
<dbReference type="InterPro" id="IPR027417">
    <property type="entry name" value="P-loop_NTPase"/>
</dbReference>
<dbReference type="EMBL" id="FRFE01000009">
    <property type="protein sequence ID" value="SHO48276.1"/>
    <property type="molecule type" value="Genomic_DNA"/>
</dbReference>
<dbReference type="Pfam" id="PF00005">
    <property type="entry name" value="ABC_tran"/>
    <property type="match status" value="1"/>
</dbReference>
<dbReference type="PANTHER" id="PTHR43158:SF2">
    <property type="entry name" value="SKFA PEPTIDE EXPORT ATP-BINDING PROTEIN SKFE"/>
    <property type="match status" value="1"/>
</dbReference>
<keyword evidence="2 4" id="KW-0067">ATP-binding</keyword>
<proteinExistence type="predicted"/>
<feature type="domain" description="ABC transporter" evidence="3">
    <location>
        <begin position="1"/>
        <end position="221"/>
    </location>
</feature>
<name>A0A1M7Y6Y5_9BACT</name>
<dbReference type="PROSITE" id="PS00211">
    <property type="entry name" value="ABC_TRANSPORTER_1"/>
    <property type="match status" value="2"/>
</dbReference>
<dbReference type="InterPro" id="IPR003593">
    <property type="entry name" value="AAA+_ATPase"/>
</dbReference>
<dbReference type="Proteomes" id="UP000184603">
    <property type="component" value="Unassembled WGS sequence"/>
</dbReference>
<dbReference type="AlphaFoldDB" id="A0A1M7Y6Y5"/>
<dbReference type="InterPro" id="IPR003439">
    <property type="entry name" value="ABC_transporter-like_ATP-bd"/>
</dbReference>
<evidence type="ECO:0000256" key="1">
    <source>
        <dbReference type="ARBA" id="ARBA00022741"/>
    </source>
</evidence>
<dbReference type="InterPro" id="IPR017871">
    <property type="entry name" value="ABC_transporter-like_CS"/>
</dbReference>
<evidence type="ECO:0000313" key="5">
    <source>
        <dbReference type="Proteomes" id="UP000184603"/>
    </source>
</evidence>